<feature type="domain" description="ResB-like" evidence="7">
    <location>
        <begin position="29"/>
        <end position="509"/>
    </location>
</feature>
<dbReference type="PANTHER" id="PTHR31566:SF0">
    <property type="entry name" value="CYTOCHROME C BIOGENESIS PROTEIN CCS1, CHLOROPLASTIC"/>
    <property type="match status" value="1"/>
</dbReference>
<feature type="transmembrane region" description="Helical" evidence="6">
    <location>
        <begin position="181"/>
        <end position="202"/>
    </location>
</feature>
<evidence type="ECO:0000256" key="2">
    <source>
        <dbReference type="ARBA" id="ARBA00022692"/>
    </source>
</evidence>
<name>A0A6J4P4P8_9ACTN</name>
<dbReference type="InterPro" id="IPR007816">
    <property type="entry name" value="ResB-like_domain"/>
</dbReference>
<gene>
    <name evidence="8" type="ORF">AVDCRST_MAG06-2552</name>
</gene>
<evidence type="ECO:0000256" key="3">
    <source>
        <dbReference type="ARBA" id="ARBA00022748"/>
    </source>
</evidence>
<protein>
    <submittedName>
        <fullName evidence="8">Ccs1/ResB-related putative cytochrome C-type biogenesis protein</fullName>
    </submittedName>
</protein>
<keyword evidence="3" id="KW-0201">Cytochrome c-type biogenesis</keyword>
<comment type="subcellular location">
    <subcellularLocation>
        <location evidence="1">Membrane</location>
        <topology evidence="1">Multi-pass membrane protein</topology>
    </subcellularLocation>
</comment>
<dbReference type="GO" id="GO:0017004">
    <property type="term" value="P:cytochrome complex assembly"/>
    <property type="evidence" value="ECO:0007669"/>
    <property type="project" value="UniProtKB-KW"/>
</dbReference>
<dbReference type="PANTHER" id="PTHR31566">
    <property type="entry name" value="CYTOCHROME C BIOGENESIS PROTEIN CCS1, CHLOROPLASTIC"/>
    <property type="match status" value="1"/>
</dbReference>
<keyword evidence="5 6" id="KW-0472">Membrane</keyword>
<keyword evidence="2 6" id="KW-0812">Transmembrane</keyword>
<dbReference type="InterPro" id="IPR023494">
    <property type="entry name" value="Cyt_c_bgen_Ccs1/CcsB/ResB"/>
</dbReference>
<dbReference type="RefSeq" id="WP_295660244.1">
    <property type="nucleotide sequence ID" value="NZ_CADCUP010000169.1"/>
</dbReference>
<feature type="transmembrane region" description="Helical" evidence="6">
    <location>
        <begin position="454"/>
        <end position="473"/>
    </location>
</feature>
<dbReference type="AlphaFoldDB" id="A0A6J4P4P8"/>
<evidence type="ECO:0000259" key="7">
    <source>
        <dbReference type="Pfam" id="PF05140"/>
    </source>
</evidence>
<proteinExistence type="predicted"/>
<keyword evidence="4 6" id="KW-1133">Transmembrane helix</keyword>
<evidence type="ECO:0000256" key="5">
    <source>
        <dbReference type="ARBA" id="ARBA00023136"/>
    </source>
</evidence>
<evidence type="ECO:0000256" key="1">
    <source>
        <dbReference type="ARBA" id="ARBA00004141"/>
    </source>
</evidence>
<dbReference type="GO" id="GO:0016020">
    <property type="term" value="C:membrane"/>
    <property type="evidence" value="ECO:0007669"/>
    <property type="project" value="UniProtKB-SubCell"/>
</dbReference>
<accession>A0A6J4P4P8</accession>
<evidence type="ECO:0000256" key="6">
    <source>
        <dbReference type="SAM" id="Phobius"/>
    </source>
</evidence>
<organism evidence="8">
    <name type="scientific">uncultured Nocardioides sp</name>
    <dbReference type="NCBI Taxonomy" id="198441"/>
    <lineage>
        <taxon>Bacteria</taxon>
        <taxon>Bacillati</taxon>
        <taxon>Actinomycetota</taxon>
        <taxon>Actinomycetes</taxon>
        <taxon>Propionibacteriales</taxon>
        <taxon>Nocardioidaceae</taxon>
        <taxon>Nocardioides</taxon>
        <taxon>environmental samples</taxon>
    </lineage>
</organism>
<sequence length="519" mass="56943">MSEPATPRRAGELTLRETARWSWRQLTSMRTALILLLLLALAAVPGSIVPQQDVDSLKTSRWQEAHPTLTPIYEWLGLFSVYDSPWFAAIYLLLMVSLVGCIIPRTAVYWRAMGARPPRAPARLDRLPHSASYTTQEETDDVLARAARVLRKRRFRVDVRDAAGDATVAAERGYLREAGNLVFHISVVVVLVGFAMGSLFGYRGGAIVVVGGGFANDVRSYDDFLPGSLFRQEWMEPFSFDIDDFEVDWLESGPRSGMAQNFVSHLSYRESPDAPEEAYDLRVNHPLSIGDTEVFLIGHGYAPVITVTDGEGNVALSGPTVFLPNDQTFRSFGVVKAHSAEPTEIGLQGELYPTFAFREGREGGPYSAFGNALDPLISMTVYTGDLSMGSGAPQSIYALDTSRAEQVTKADGSMFRLDLRPGETAKLPDGAGSVTFEGLQRWNKLQISRTPGKLVALTGVSLALLGLLGSLFIRPRRVWIRVRREAGQTLVELGGLDRSDGGDVAEELEDIRQAIKEDA</sequence>
<evidence type="ECO:0000313" key="8">
    <source>
        <dbReference type="EMBL" id="CAA9406259.1"/>
    </source>
</evidence>
<dbReference type="EMBL" id="CADCUP010000169">
    <property type="protein sequence ID" value="CAA9406259.1"/>
    <property type="molecule type" value="Genomic_DNA"/>
</dbReference>
<feature type="transmembrane region" description="Helical" evidence="6">
    <location>
        <begin position="86"/>
        <end position="110"/>
    </location>
</feature>
<dbReference type="Pfam" id="PF05140">
    <property type="entry name" value="ResB"/>
    <property type="match status" value="1"/>
</dbReference>
<evidence type="ECO:0000256" key="4">
    <source>
        <dbReference type="ARBA" id="ARBA00022989"/>
    </source>
</evidence>
<reference evidence="8" key="1">
    <citation type="submission" date="2020-02" db="EMBL/GenBank/DDBJ databases">
        <authorList>
            <person name="Meier V. D."/>
        </authorList>
    </citation>
    <scope>NUCLEOTIDE SEQUENCE</scope>
    <source>
        <strain evidence="8">AVDCRST_MAG06</strain>
    </source>
</reference>